<dbReference type="AlphaFoldDB" id="A0A538SLI9"/>
<dbReference type="GO" id="GO:0003995">
    <property type="term" value="F:acyl-CoA dehydrogenase activity"/>
    <property type="evidence" value="ECO:0007669"/>
    <property type="project" value="TreeGrafter"/>
</dbReference>
<evidence type="ECO:0000313" key="6">
    <source>
        <dbReference type="EMBL" id="TMQ52236.1"/>
    </source>
</evidence>
<dbReference type="PANTHER" id="PTHR48083">
    <property type="entry name" value="MEDIUM-CHAIN SPECIFIC ACYL-COA DEHYDROGENASE, MITOCHONDRIAL-RELATED"/>
    <property type="match status" value="1"/>
</dbReference>
<comment type="caution">
    <text evidence="6">The sequence shown here is derived from an EMBL/GenBank/DDBJ whole genome shotgun (WGS) entry which is preliminary data.</text>
</comment>
<evidence type="ECO:0000256" key="4">
    <source>
        <dbReference type="ARBA" id="ARBA00023002"/>
    </source>
</evidence>
<evidence type="ECO:0000259" key="5">
    <source>
        <dbReference type="Pfam" id="PF00441"/>
    </source>
</evidence>
<dbReference type="SUPFAM" id="SSF56645">
    <property type="entry name" value="Acyl-CoA dehydrogenase NM domain-like"/>
    <property type="match status" value="1"/>
</dbReference>
<accession>A0A538SLI9</accession>
<name>A0A538SLI9_UNCEI</name>
<evidence type="ECO:0000313" key="7">
    <source>
        <dbReference type="Proteomes" id="UP000317716"/>
    </source>
</evidence>
<evidence type="ECO:0000256" key="3">
    <source>
        <dbReference type="ARBA" id="ARBA00022827"/>
    </source>
</evidence>
<dbReference type="Gene3D" id="2.40.110.10">
    <property type="entry name" value="Butyryl-CoA Dehydrogenase, subunit A, domain 2"/>
    <property type="match status" value="1"/>
</dbReference>
<dbReference type="InterPro" id="IPR009075">
    <property type="entry name" value="AcylCo_DH/oxidase_C"/>
</dbReference>
<dbReference type="Pfam" id="PF00441">
    <property type="entry name" value="Acyl-CoA_dh_1"/>
    <property type="match status" value="1"/>
</dbReference>
<dbReference type="GO" id="GO:0005737">
    <property type="term" value="C:cytoplasm"/>
    <property type="evidence" value="ECO:0007669"/>
    <property type="project" value="TreeGrafter"/>
</dbReference>
<protein>
    <submittedName>
        <fullName evidence="6">Acyl-CoA dehydrogenase</fullName>
    </submittedName>
</protein>
<dbReference type="SUPFAM" id="SSF47203">
    <property type="entry name" value="Acyl-CoA dehydrogenase C-terminal domain-like"/>
    <property type="match status" value="1"/>
</dbReference>
<evidence type="ECO:0000256" key="2">
    <source>
        <dbReference type="ARBA" id="ARBA00022630"/>
    </source>
</evidence>
<reference evidence="6 7" key="1">
    <citation type="journal article" date="2019" name="Nat. Microbiol.">
        <title>Mediterranean grassland soil C-N compound turnover is dependent on rainfall and depth, and is mediated by genomically divergent microorganisms.</title>
        <authorList>
            <person name="Diamond S."/>
            <person name="Andeer P.F."/>
            <person name="Li Z."/>
            <person name="Crits-Christoph A."/>
            <person name="Burstein D."/>
            <person name="Anantharaman K."/>
            <person name="Lane K.R."/>
            <person name="Thomas B.C."/>
            <person name="Pan C."/>
            <person name="Northen T.R."/>
            <person name="Banfield J.F."/>
        </authorList>
    </citation>
    <scope>NUCLEOTIDE SEQUENCE [LARGE SCALE GENOMIC DNA]</scope>
    <source>
        <strain evidence="6">WS_2</strain>
    </source>
</reference>
<evidence type="ECO:0000256" key="1">
    <source>
        <dbReference type="ARBA" id="ARBA00009347"/>
    </source>
</evidence>
<sequence length="190" mass="20520">MARRRGRGAARGVEVAERLEFMGVRGIENGLMRFTNVRVPRENLLWGEGKGLKLALITLNTGRLTLPATCAAAGKWCLQVARRFAAERVQWGRPVGQHEAVAQMIADIAAKSYAMEAVADLCSLLADAGRSDIRLEAAIAKLWNSDGAWDVCDQALQVRGASATCGSTASSRARTRSCASSSRARRSMRT</sequence>
<dbReference type="InterPro" id="IPR050741">
    <property type="entry name" value="Acyl-CoA_dehydrogenase"/>
</dbReference>
<dbReference type="GO" id="GO:0033539">
    <property type="term" value="P:fatty acid beta-oxidation using acyl-CoA dehydrogenase"/>
    <property type="evidence" value="ECO:0007669"/>
    <property type="project" value="TreeGrafter"/>
</dbReference>
<keyword evidence="4" id="KW-0560">Oxidoreductase</keyword>
<dbReference type="Gene3D" id="1.20.140.10">
    <property type="entry name" value="Butyryl-CoA Dehydrogenase, subunit A, domain 3"/>
    <property type="match status" value="1"/>
</dbReference>
<gene>
    <name evidence="6" type="ORF">E6K72_09400</name>
</gene>
<dbReference type="InterPro" id="IPR036250">
    <property type="entry name" value="AcylCo_DH-like_C"/>
</dbReference>
<keyword evidence="2" id="KW-0285">Flavoprotein</keyword>
<proteinExistence type="inferred from homology"/>
<dbReference type="EMBL" id="VBOS01000329">
    <property type="protein sequence ID" value="TMQ52236.1"/>
    <property type="molecule type" value="Genomic_DNA"/>
</dbReference>
<feature type="domain" description="Acyl-CoA dehydrogenase/oxidase C-terminal" evidence="5">
    <location>
        <begin position="49"/>
        <end position="167"/>
    </location>
</feature>
<organism evidence="6 7">
    <name type="scientific">Eiseniibacteriota bacterium</name>
    <dbReference type="NCBI Taxonomy" id="2212470"/>
    <lineage>
        <taxon>Bacteria</taxon>
        <taxon>Candidatus Eiseniibacteriota</taxon>
    </lineage>
</organism>
<dbReference type="PANTHER" id="PTHR48083:SF31">
    <property type="entry name" value="ACYL-COA DEHYDROGENASE FADE10-RELATED"/>
    <property type="match status" value="1"/>
</dbReference>
<keyword evidence="3" id="KW-0274">FAD</keyword>
<comment type="similarity">
    <text evidence="1">Belongs to the acyl-CoA dehydrogenase family.</text>
</comment>
<dbReference type="InterPro" id="IPR046373">
    <property type="entry name" value="Acyl-CoA_Oxase/DH_mid-dom_sf"/>
</dbReference>
<dbReference type="CDD" id="cd00567">
    <property type="entry name" value="ACAD"/>
    <property type="match status" value="1"/>
</dbReference>
<dbReference type="Proteomes" id="UP000317716">
    <property type="component" value="Unassembled WGS sequence"/>
</dbReference>
<dbReference type="InterPro" id="IPR009100">
    <property type="entry name" value="AcylCoA_DH/oxidase_NM_dom_sf"/>
</dbReference>